<accession>A0A2R6WPE1</accession>
<dbReference type="Proteomes" id="UP000244005">
    <property type="component" value="Unassembled WGS sequence"/>
</dbReference>
<keyword evidence="2" id="KW-1185">Reference proteome</keyword>
<evidence type="ECO:0000313" key="2">
    <source>
        <dbReference type="Proteomes" id="UP000244005"/>
    </source>
</evidence>
<reference evidence="2" key="1">
    <citation type="journal article" date="2017" name="Cell">
        <title>Insights into land plant evolution garnered from the Marchantia polymorpha genome.</title>
        <authorList>
            <person name="Bowman J.L."/>
            <person name="Kohchi T."/>
            <person name="Yamato K.T."/>
            <person name="Jenkins J."/>
            <person name="Shu S."/>
            <person name="Ishizaki K."/>
            <person name="Yamaoka S."/>
            <person name="Nishihama R."/>
            <person name="Nakamura Y."/>
            <person name="Berger F."/>
            <person name="Adam C."/>
            <person name="Aki S.S."/>
            <person name="Althoff F."/>
            <person name="Araki T."/>
            <person name="Arteaga-Vazquez M.A."/>
            <person name="Balasubrmanian S."/>
            <person name="Barry K."/>
            <person name="Bauer D."/>
            <person name="Boehm C.R."/>
            <person name="Briginshaw L."/>
            <person name="Caballero-Perez J."/>
            <person name="Catarino B."/>
            <person name="Chen F."/>
            <person name="Chiyoda S."/>
            <person name="Chovatia M."/>
            <person name="Davies K.M."/>
            <person name="Delmans M."/>
            <person name="Demura T."/>
            <person name="Dierschke T."/>
            <person name="Dolan L."/>
            <person name="Dorantes-Acosta A.E."/>
            <person name="Eklund D.M."/>
            <person name="Florent S.N."/>
            <person name="Flores-Sandoval E."/>
            <person name="Fujiyama A."/>
            <person name="Fukuzawa H."/>
            <person name="Galik B."/>
            <person name="Grimanelli D."/>
            <person name="Grimwood J."/>
            <person name="Grossniklaus U."/>
            <person name="Hamada T."/>
            <person name="Haseloff J."/>
            <person name="Hetherington A.J."/>
            <person name="Higo A."/>
            <person name="Hirakawa Y."/>
            <person name="Hundley H.N."/>
            <person name="Ikeda Y."/>
            <person name="Inoue K."/>
            <person name="Inoue S.I."/>
            <person name="Ishida S."/>
            <person name="Jia Q."/>
            <person name="Kakita M."/>
            <person name="Kanazawa T."/>
            <person name="Kawai Y."/>
            <person name="Kawashima T."/>
            <person name="Kennedy M."/>
            <person name="Kinose K."/>
            <person name="Kinoshita T."/>
            <person name="Kohara Y."/>
            <person name="Koide E."/>
            <person name="Komatsu K."/>
            <person name="Kopischke S."/>
            <person name="Kubo M."/>
            <person name="Kyozuka J."/>
            <person name="Lagercrantz U."/>
            <person name="Lin S.S."/>
            <person name="Lindquist E."/>
            <person name="Lipzen A.M."/>
            <person name="Lu C.W."/>
            <person name="De Luna E."/>
            <person name="Martienssen R.A."/>
            <person name="Minamino N."/>
            <person name="Mizutani M."/>
            <person name="Mizutani M."/>
            <person name="Mochizuki N."/>
            <person name="Monte I."/>
            <person name="Mosher R."/>
            <person name="Nagasaki H."/>
            <person name="Nakagami H."/>
            <person name="Naramoto S."/>
            <person name="Nishitani K."/>
            <person name="Ohtani M."/>
            <person name="Okamoto T."/>
            <person name="Okumura M."/>
            <person name="Phillips J."/>
            <person name="Pollak B."/>
            <person name="Reinders A."/>
            <person name="Rovekamp M."/>
            <person name="Sano R."/>
            <person name="Sawa S."/>
            <person name="Schmid M.W."/>
            <person name="Shirakawa M."/>
            <person name="Solano R."/>
            <person name="Spunde A."/>
            <person name="Suetsugu N."/>
            <person name="Sugano S."/>
            <person name="Sugiyama A."/>
            <person name="Sun R."/>
            <person name="Suzuki Y."/>
            <person name="Takenaka M."/>
            <person name="Takezawa D."/>
            <person name="Tomogane H."/>
            <person name="Tsuzuki M."/>
            <person name="Ueda T."/>
            <person name="Umeda M."/>
            <person name="Ward J.M."/>
            <person name="Watanabe Y."/>
            <person name="Yazaki K."/>
            <person name="Yokoyama R."/>
            <person name="Yoshitake Y."/>
            <person name="Yotsui I."/>
            <person name="Zachgo S."/>
            <person name="Schmutz J."/>
        </authorList>
    </citation>
    <scope>NUCLEOTIDE SEQUENCE [LARGE SCALE GENOMIC DNA]</scope>
    <source>
        <strain evidence="2">Tak-1</strain>
    </source>
</reference>
<dbReference type="EMBL" id="KZ772741">
    <property type="protein sequence ID" value="PTQ35709.1"/>
    <property type="molecule type" value="Genomic_DNA"/>
</dbReference>
<proteinExistence type="predicted"/>
<dbReference type="Gramene" id="Mp2g24000.1">
    <property type="protein sequence ID" value="Mp2g24000.1.cds1"/>
    <property type="gene ID" value="Mp2g24000"/>
</dbReference>
<protein>
    <submittedName>
        <fullName evidence="1">Uncharacterized protein</fullName>
    </submittedName>
</protein>
<sequence>MKRFSLCMGGIQYNATIHLRSITLRASKGCCHYKQEIKPHSLTCTGNSSKFGYVDRRYDSLQMRSFKVSTVMVNLLLNCGPLRLFCRSSGCSEGLKHKVRKDVSGSYWEGSLDSC</sequence>
<organism evidence="1 2">
    <name type="scientific">Marchantia polymorpha</name>
    <name type="common">Common liverwort</name>
    <name type="synonym">Marchantia aquatica</name>
    <dbReference type="NCBI Taxonomy" id="3197"/>
    <lineage>
        <taxon>Eukaryota</taxon>
        <taxon>Viridiplantae</taxon>
        <taxon>Streptophyta</taxon>
        <taxon>Embryophyta</taxon>
        <taxon>Marchantiophyta</taxon>
        <taxon>Marchantiopsida</taxon>
        <taxon>Marchantiidae</taxon>
        <taxon>Marchantiales</taxon>
        <taxon>Marchantiaceae</taxon>
        <taxon>Marchantia</taxon>
    </lineage>
</organism>
<gene>
    <name evidence="1" type="ORF">MARPO_0069s0048</name>
</gene>
<evidence type="ECO:0000313" key="1">
    <source>
        <dbReference type="EMBL" id="PTQ35709.1"/>
    </source>
</evidence>
<dbReference type="AlphaFoldDB" id="A0A2R6WPE1"/>
<name>A0A2R6WPE1_MARPO</name>